<dbReference type="HOGENOM" id="CLU_1547485_0_0_1"/>
<dbReference type="RefSeq" id="XP_001836815.2">
    <property type="nucleotide sequence ID" value="XM_001836763.2"/>
</dbReference>
<gene>
    <name evidence="2" type="ORF">CC1G_04128</name>
</gene>
<dbReference type="EMBL" id="AACS02000004">
    <property type="protein sequence ID" value="EAU85032.2"/>
    <property type="molecule type" value="Genomic_DNA"/>
</dbReference>
<dbReference type="GeneID" id="6013367"/>
<dbReference type="InParanoid" id="A8NW32"/>
<keyword evidence="2" id="KW-0418">Kinase</keyword>
<dbReference type="GO" id="GO:0016301">
    <property type="term" value="F:kinase activity"/>
    <property type="evidence" value="ECO:0007669"/>
    <property type="project" value="UniProtKB-KW"/>
</dbReference>
<keyword evidence="2" id="KW-0808">Transferase</keyword>
<dbReference type="Proteomes" id="UP000001861">
    <property type="component" value="Unassembled WGS sequence"/>
</dbReference>
<name>A8NW32_COPC7</name>
<keyword evidence="3" id="KW-1185">Reference proteome</keyword>
<accession>A8NW32</accession>
<evidence type="ECO:0000256" key="1">
    <source>
        <dbReference type="SAM" id="MobiDB-lite"/>
    </source>
</evidence>
<evidence type="ECO:0000313" key="2">
    <source>
        <dbReference type="EMBL" id="EAU85032.2"/>
    </source>
</evidence>
<feature type="region of interest" description="Disordered" evidence="1">
    <location>
        <begin position="140"/>
        <end position="173"/>
    </location>
</feature>
<reference evidence="2 3" key="1">
    <citation type="journal article" date="2010" name="Proc. Natl. Acad. Sci. U.S.A.">
        <title>Insights into evolution of multicellular fungi from the assembled chromosomes of the mushroom Coprinopsis cinerea (Coprinus cinereus).</title>
        <authorList>
            <person name="Stajich J.E."/>
            <person name="Wilke S.K."/>
            <person name="Ahren D."/>
            <person name="Au C.H."/>
            <person name="Birren B.W."/>
            <person name="Borodovsky M."/>
            <person name="Burns C."/>
            <person name="Canback B."/>
            <person name="Casselton L.A."/>
            <person name="Cheng C.K."/>
            <person name="Deng J."/>
            <person name="Dietrich F.S."/>
            <person name="Fargo D.C."/>
            <person name="Farman M.L."/>
            <person name="Gathman A.C."/>
            <person name="Goldberg J."/>
            <person name="Guigo R."/>
            <person name="Hoegger P.J."/>
            <person name="Hooker J.B."/>
            <person name="Huggins A."/>
            <person name="James T.Y."/>
            <person name="Kamada T."/>
            <person name="Kilaru S."/>
            <person name="Kodira C."/>
            <person name="Kues U."/>
            <person name="Kupfer D."/>
            <person name="Kwan H.S."/>
            <person name="Lomsadze A."/>
            <person name="Li W."/>
            <person name="Lilly W.W."/>
            <person name="Ma L.J."/>
            <person name="Mackey A.J."/>
            <person name="Manning G."/>
            <person name="Martin F."/>
            <person name="Muraguchi H."/>
            <person name="Natvig D.O."/>
            <person name="Palmerini H."/>
            <person name="Ramesh M.A."/>
            <person name="Rehmeyer C.J."/>
            <person name="Roe B.A."/>
            <person name="Shenoy N."/>
            <person name="Stanke M."/>
            <person name="Ter-Hovhannisyan V."/>
            <person name="Tunlid A."/>
            <person name="Velagapudi R."/>
            <person name="Vision T.J."/>
            <person name="Zeng Q."/>
            <person name="Zolan M.E."/>
            <person name="Pukkila P.J."/>
        </authorList>
    </citation>
    <scope>NUCLEOTIDE SEQUENCE [LARGE SCALE GENOMIC DNA]</scope>
    <source>
        <strain evidence="3">Okayama-7 / 130 / ATCC MYA-4618 / FGSC 9003</strain>
    </source>
</reference>
<dbReference type="AlphaFoldDB" id="A8NW32"/>
<organism evidence="2 3">
    <name type="scientific">Coprinopsis cinerea (strain Okayama-7 / 130 / ATCC MYA-4618 / FGSC 9003)</name>
    <name type="common">Inky cap fungus</name>
    <name type="synonym">Hormographiella aspergillata</name>
    <dbReference type="NCBI Taxonomy" id="240176"/>
    <lineage>
        <taxon>Eukaryota</taxon>
        <taxon>Fungi</taxon>
        <taxon>Dikarya</taxon>
        <taxon>Basidiomycota</taxon>
        <taxon>Agaricomycotina</taxon>
        <taxon>Agaricomycetes</taxon>
        <taxon>Agaricomycetidae</taxon>
        <taxon>Agaricales</taxon>
        <taxon>Agaricineae</taxon>
        <taxon>Psathyrellaceae</taxon>
        <taxon>Coprinopsis</taxon>
    </lineage>
</organism>
<proteinExistence type="predicted"/>
<dbReference type="VEuPathDB" id="FungiDB:CC1G_04128"/>
<comment type="caution">
    <text evidence="2">The sequence shown here is derived from an EMBL/GenBank/DDBJ whole genome shotgun (WGS) entry which is preliminary data.</text>
</comment>
<evidence type="ECO:0000313" key="3">
    <source>
        <dbReference type="Proteomes" id="UP000001861"/>
    </source>
</evidence>
<protein>
    <submittedName>
        <fullName evidence="2">Other/FunK1 protein kinase</fullName>
    </submittedName>
</protein>
<sequence>MRVKQDLPRTFGETFFHHEVDHTFAMARTRLLSYPLSHLHMFKESLPPPLTPFIIAFESLRKRLYLGYTSRNRDGTRADIASYPSIIGETFGKFFATVEKTRQRWQSVELIVEREDRGLQKSSAKSETGETVAPILRNAYHERVSRKRKNEMTDDAQQRPRRARRIGGPGSQG</sequence>
<dbReference type="KEGG" id="cci:CC1G_04128"/>